<evidence type="ECO:0000313" key="3">
    <source>
        <dbReference type="Proteomes" id="UP000001861"/>
    </source>
</evidence>
<evidence type="ECO:0000313" key="2">
    <source>
        <dbReference type="EMBL" id="EAU81627.2"/>
    </source>
</evidence>
<proteinExistence type="predicted"/>
<gene>
    <name evidence="2" type="ORF">CC1G_02643</name>
</gene>
<accession>A8PBG9</accession>
<evidence type="ECO:0000256" key="1">
    <source>
        <dbReference type="SAM" id="MobiDB-lite"/>
    </source>
</evidence>
<dbReference type="RefSeq" id="XP_001840180.2">
    <property type="nucleotide sequence ID" value="XM_001840128.2"/>
</dbReference>
<dbReference type="HOGENOM" id="CLU_953201_0_0_1"/>
<keyword evidence="3" id="KW-1185">Reference proteome</keyword>
<organism evidence="2 3">
    <name type="scientific">Coprinopsis cinerea (strain Okayama-7 / 130 / ATCC MYA-4618 / FGSC 9003)</name>
    <name type="common">Inky cap fungus</name>
    <name type="synonym">Hormographiella aspergillata</name>
    <dbReference type="NCBI Taxonomy" id="240176"/>
    <lineage>
        <taxon>Eukaryota</taxon>
        <taxon>Fungi</taxon>
        <taxon>Dikarya</taxon>
        <taxon>Basidiomycota</taxon>
        <taxon>Agaricomycotina</taxon>
        <taxon>Agaricomycetes</taxon>
        <taxon>Agaricomycetidae</taxon>
        <taxon>Agaricales</taxon>
        <taxon>Agaricineae</taxon>
        <taxon>Psathyrellaceae</taxon>
        <taxon>Coprinopsis</taxon>
    </lineage>
</organism>
<dbReference type="KEGG" id="cci:CC1G_02643"/>
<feature type="compositionally biased region" description="Polar residues" evidence="1">
    <location>
        <begin position="204"/>
        <end position="213"/>
    </location>
</feature>
<reference evidence="2 3" key="1">
    <citation type="journal article" date="2010" name="Proc. Natl. Acad. Sci. U.S.A.">
        <title>Insights into evolution of multicellular fungi from the assembled chromosomes of the mushroom Coprinopsis cinerea (Coprinus cinereus).</title>
        <authorList>
            <person name="Stajich J.E."/>
            <person name="Wilke S.K."/>
            <person name="Ahren D."/>
            <person name="Au C.H."/>
            <person name="Birren B.W."/>
            <person name="Borodovsky M."/>
            <person name="Burns C."/>
            <person name="Canback B."/>
            <person name="Casselton L.A."/>
            <person name="Cheng C.K."/>
            <person name="Deng J."/>
            <person name="Dietrich F.S."/>
            <person name="Fargo D.C."/>
            <person name="Farman M.L."/>
            <person name="Gathman A.C."/>
            <person name="Goldberg J."/>
            <person name="Guigo R."/>
            <person name="Hoegger P.J."/>
            <person name="Hooker J.B."/>
            <person name="Huggins A."/>
            <person name="James T.Y."/>
            <person name="Kamada T."/>
            <person name="Kilaru S."/>
            <person name="Kodira C."/>
            <person name="Kues U."/>
            <person name="Kupfer D."/>
            <person name="Kwan H.S."/>
            <person name="Lomsadze A."/>
            <person name="Li W."/>
            <person name="Lilly W.W."/>
            <person name="Ma L.J."/>
            <person name="Mackey A.J."/>
            <person name="Manning G."/>
            <person name="Martin F."/>
            <person name="Muraguchi H."/>
            <person name="Natvig D.O."/>
            <person name="Palmerini H."/>
            <person name="Ramesh M.A."/>
            <person name="Rehmeyer C.J."/>
            <person name="Roe B.A."/>
            <person name="Shenoy N."/>
            <person name="Stanke M."/>
            <person name="Ter-Hovhannisyan V."/>
            <person name="Tunlid A."/>
            <person name="Velagapudi R."/>
            <person name="Vision T.J."/>
            <person name="Zeng Q."/>
            <person name="Zolan M.E."/>
            <person name="Pukkila P.J."/>
        </authorList>
    </citation>
    <scope>NUCLEOTIDE SEQUENCE [LARGE SCALE GENOMIC DNA]</scope>
    <source>
        <strain evidence="3">Okayama-7 / 130 / ATCC MYA-4618 / FGSC 9003</strain>
    </source>
</reference>
<dbReference type="EMBL" id="AACS02000004">
    <property type="protein sequence ID" value="EAU81627.2"/>
    <property type="molecule type" value="Genomic_DNA"/>
</dbReference>
<dbReference type="GeneID" id="6016812"/>
<dbReference type="Proteomes" id="UP000001861">
    <property type="component" value="Unassembled WGS sequence"/>
</dbReference>
<feature type="region of interest" description="Disordered" evidence="1">
    <location>
        <begin position="202"/>
        <end position="245"/>
    </location>
</feature>
<dbReference type="VEuPathDB" id="FungiDB:CC1G_02643"/>
<name>A8PBG9_COPC7</name>
<dbReference type="AlphaFoldDB" id="A8PBG9"/>
<dbReference type="InParanoid" id="A8PBG9"/>
<feature type="region of interest" description="Disordered" evidence="1">
    <location>
        <begin position="135"/>
        <end position="176"/>
    </location>
</feature>
<protein>
    <submittedName>
        <fullName evidence="2">Uncharacterized protein</fullName>
    </submittedName>
</protein>
<sequence>MPTMTIPSDGVQILLERFGRDAVNAYLEANFPLETIESLNESNAHEWLRNPSELEAWVIEWKGRRLIAGLSDDDSGSTTNALPPMGTLIPLFNRRTAATNTLESRAHRRGLSFLRSKSALGKCLLHGISCGGDGRRRESPRFHPYNRPRARGRPISCSGCAPTAGSQSSSSVSTRQKYQEYAMDNVSIGELPRDRVAERAISGPSISRDNASSADDKDLADTGTGSDFGSSPVTTAGDNAGPPSVRTIRPFTIPIWSILEDNTTHPASFLTQSPVASALERRRLASQFPVVN</sequence>
<comment type="caution">
    <text evidence="2">The sequence shown here is derived from an EMBL/GenBank/DDBJ whole genome shotgun (WGS) entry which is preliminary data.</text>
</comment>
<feature type="compositionally biased region" description="Polar residues" evidence="1">
    <location>
        <begin position="223"/>
        <end position="237"/>
    </location>
</feature>